<protein>
    <submittedName>
        <fullName evidence="1">Uncharacterized protein</fullName>
    </submittedName>
</protein>
<dbReference type="InterPro" id="IPR008615">
    <property type="entry name" value="FNIP"/>
</dbReference>
<dbReference type="EMBL" id="ADBJ01000060">
    <property type="protein sequence ID" value="EFA74992.1"/>
    <property type="molecule type" value="Genomic_DNA"/>
</dbReference>
<dbReference type="Proteomes" id="UP000001396">
    <property type="component" value="Unassembled WGS sequence"/>
</dbReference>
<dbReference type="Pfam" id="PF05725">
    <property type="entry name" value="FNIP"/>
    <property type="match status" value="4"/>
</dbReference>
<dbReference type="RefSeq" id="XP_020427126.1">
    <property type="nucleotide sequence ID" value="XM_020582772.1"/>
</dbReference>
<dbReference type="InterPro" id="IPR051251">
    <property type="entry name" value="STK_FNIP-Repeat"/>
</dbReference>
<dbReference type="PANTHER" id="PTHR32134">
    <property type="entry name" value="FNIP REPEAT-CONTAINING PROTEIN"/>
    <property type="match status" value="1"/>
</dbReference>
<dbReference type="AlphaFoldDB" id="D3BV54"/>
<dbReference type="Gene3D" id="3.80.10.10">
    <property type="entry name" value="Ribonuclease Inhibitor"/>
    <property type="match status" value="1"/>
</dbReference>
<evidence type="ECO:0000313" key="1">
    <source>
        <dbReference type="EMBL" id="EFA74992.1"/>
    </source>
</evidence>
<dbReference type="GeneID" id="31367494"/>
<organism evidence="1 2">
    <name type="scientific">Heterostelium pallidum (strain ATCC 26659 / Pp 5 / PN500)</name>
    <name type="common">Cellular slime mold</name>
    <name type="synonym">Polysphondylium pallidum</name>
    <dbReference type="NCBI Taxonomy" id="670386"/>
    <lineage>
        <taxon>Eukaryota</taxon>
        <taxon>Amoebozoa</taxon>
        <taxon>Evosea</taxon>
        <taxon>Eumycetozoa</taxon>
        <taxon>Dictyostelia</taxon>
        <taxon>Acytosteliales</taxon>
        <taxon>Acytosteliaceae</taxon>
        <taxon>Heterostelium</taxon>
    </lineage>
</organism>
<accession>D3BV54</accession>
<evidence type="ECO:0000313" key="2">
    <source>
        <dbReference type="Proteomes" id="UP000001396"/>
    </source>
</evidence>
<dbReference type="InterPro" id="IPR032675">
    <property type="entry name" value="LRR_dom_sf"/>
</dbReference>
<dbReference type="InParanoid" id="D3BV54"/>
<dbReference type="PANTHER" id="PTHR32134:SF92">
    <property type="entry name" value="FNIP REPEAT-CONTAINING PROTEIN"/>
    <property type="match status" value="1"/>
</dbReference>
<dbReference type="SUPFAM" id="SSF52058">
    <property type="entry name" value="L domain-like"/>
    <property type="match status" value="1"/>
</dbReference>
<proteinExistence type="predicted"/>
<name>D3BV54_HETP5</name>
<comment type="caution">
    <text evidence="1">The sequence shown here is derived from an EMBL/GenBank/DDBJ whole genome shotgun (WGS) entry which is preliminary data.</text>
</comment>
<keyword evidence="2" id="KW-1185">Reference proteome</keyword>
<reference evidence="1 2" key="1">
    <citation type="journal article" date="2011" name="Genome Res.">
        <title>Phylogeny-wide analysis of social amoeba genomes highlights ancient origins for complex intercellular communication.</title>
        <authorList>
            <person name="Heidel A.J."/>
            <person name="Lawal H.M."/>
            <person name="Felder M."/>
            <person name="Schilde C."/>
            <person name="Helps N.R."/>
            <person name="Tunggal B."/>
            <person name="Rivero F."/>
            <person name="John U."/>
            <person name="Schleicher M."/>
            <person name="Eichinger L."/>
            <person name="Platzer M."/>
            <person name="Noegel A.A."/>
            <person name="Schaap P."/>
            <person name="Gloeckner G."/>
        </authorList>
    </citation>
    <scope>NUCLEOTIDE SEQUENCE [LARGE SCALE GENOMIC DNA]</scope>
    <source>
        <strain evidence="2">ATCC 26659 / Pp 5 / PN500</strain>
    </source>
</reference>
<sequence length="570" mass="64381">MKTILSLSINILNNILDYLTNVDIVCFILSHPKLYKERFSFRLQLECASIPETGVVPRPIVSIFEDSDFNAIEPSEAIRRFYCAQTFISTKQTHFKNNTFRKMLFKQLNFDQPISTFTWNSLEQSSFFQRKSLISYCIPSDCTNLIIDQSDDLSGVPSTVSSLCIGDNVNDIYCAKKWNTPNFKKSYRLNGNSLPKSLRTLYLGGHFNDIINVNILPDGITHLVFGSYFNSPLAVGSLPKQLKILQFGEHFNQPLSVGLLPDTLEELDTPAGRSMLPANLKSLNLGSRFDRRLNPYTLPASLERLMLSTMFDHGLNSDTLPANLKELTISFNYNKVIPPGALPNGLKKLRILSTRCQLLEGAIPASVETLYLGTDQVLVGLAIDSLNLKKYIVNSDNEHRLSSTIESFTCMNNSYYNNPDGRTLTAEGFNLHSLVELNLQNLTLDHFDHLRLPPTLKRLYMPIGRFNQLLPPHFFPDGLEFIDFGHNLVTSIPVVPNTVKHMVFRSRDVKPTNRIPPSVKKVEFHSQLPEFPVAILSDGIETITLDENCRSSSSMNRICSCCRSVWRVES</sequence>
<dbReference type="OMA" id="VNDIYCA"/>
<gene>
    <name evidence="1" type="ORF">PPL_12026</name>
</gene>